<keyword evidence="2" id="KW-1185">Reference proteome</keyword>
<proteinExistence type="predicted"/>
<dbReference type="Proteomes" id="UP000249865">
    <property type="component" value="Chromosome"/>
</dbReference>
<protein>
    <submittedName>
        <fullName evidence="1">Uncharacterized protein</fullName>
    </submittedName>
</protein>
<reference evidence="2" key="1">
    <citation type="submission" date="2018-06" db="EMBL/GenBank/DDBJ databases">
        <title>Complete genome sequences of Mycoplasma anatis, M. anseris and M. cloacale type strains.</title>
        <authorList>
            <person name="Grozner D."/>
            <person name="Forro B."/>
            <person name="Sulyok K.M."/>
            <person name="Marton S."/>
            <person name="Kreizinger Z."/>
            <person name="Banyai K."/>
            <person name="Gyuranecz M."/>
        </authorList>
    </citation>
    <scope>NUCLEOTIDE SEQUENCE [LARGE SCALE GENOMIC DNA]</scope>
    <source>
        <strain evidence="2">NCTC 10199</strain>
    </source>
</reference>
<name>A0A2Z4LLJ2_9BACT</name>
<sequence>MSNKKKWKKKKINLESYVSVETKQKPRLSKSWKIALTGLFLIAIPSFLLFVIMGKDGWIIPAAKEWGRWTIMLPVALGVATIQILVVALLLKFKKLPIEALNFLVAISLAINSFLVSSAASEWYMRVLPAIGLAFVAIPIIAINTKLKQRRQKKNEIVIKEEERKNKSLLD</sequence>
<accession>A0A2Z4LLJ2</accession>
<dbReference type="EMBL" id="CP030103">
    <property type="protein sequence ID" value="AWX42550.1"/>
    <property type="molecule type" value="Genomic_DNA"/>
</dbReference>
<evidence type="ECO:0000313" key="2">
    <source>
        <dbReference type="Proteomes" id="UP000249865"/>
    </source>
</evidence>
<gene>
    <name evidence="1" type="ORF">DK849_00405</name>
</gene>
<dbReference type="RefSeq" id="WP_029330612.1">
    <property type="nucleotide sequence ID" value="NZ_CP030103.1"/>
</dbReference>
<evidence type="ECO:0000313" key="1">
    <source>
        <dbReference type="EMBL" id="AWX42550.1"/>
    </source>
</evidence>
<organism evidence="1 2">
    <name type="scientific">Metamycoplasma cloacale</name>
    <dbReference type="NCBI Taxonomy" id="92401"/>
    <lineage>
        <taxon>Bacteria</taxon>
        <taxon>Bacillati</taxon>
        <taxon>Mycoplasmatota</taxon>
        <taxon>Mycoplasmoidales</taxon>
        <taxon>Metamycoplasmataceae</taxon>
        <taxon>Metamycoplasma</taxon>
    </lineage>
</organism>
<dbReference type="OrthoDB" id="398245at2"/>
<dbReference type="AlphaFoldDB" id="A0A2Z4LLJ2"/>
<dbReference type="KEGG" id="mclo:DK849_00405"/>